<feature type="region of interest" description="Disordered" evidence="1">
    <location>
        <begin position="43"/>
        <end position="67"/>
    </location>
</feature>
<evidence type="ECO:0000313" key="3">
    <source>
        <dbReference type="Proteomes" id="UP001066276"/>
    </source>
</evidence>
<dbReference type="EMBL" id="JANPWB010000008">
    <property type="protein sequence ID" value="KAJ1166583.1"/>
    <property type="molecule type" value="Genomic_DNA"/>
</dbReference>
<proteinExistence type="predicted"/>
<sequence length="114" mass="12850">MPDGVRALSRRYDRNARNAYARAYNGRKTTVERRAAEKIEDTRLSRNTKRAFTQKHSAMRNKKGGMCKEEKYKQNLLEGLLSALSKIQVPAPTDGTGITHIAQPATPPVFYKNA</sequence>
<organism evidence="2 3">
    <name type="scientific">Pleurodeles waltl</name>
    <name type="common">Iberian ribbed newt</name>
    <dbReference type="NCBI Taxonomy" id="8319"/>
    <lineage>
        <taxon>Eukaryota</taxon>
        <taxon>Metazoa</taxon>
        <taxon>Chordata</taxon>
        <taxon>Craniata</taxon>
        <taxon>Vertebrata</taxon>
        <taxon>Euteleostomi</taxon>
        <taxon>Amphibia</taxon>
        <taxon>Batrachia</taxon>
        <taxon>Caudata</taxon>
        <taxon>Salamandroidea</taxon>
        <taxon>Salamandridae</taxon>
        <taxon>Pleurodelinae</taxon>
        <taxon>Pleurodeles</taxon>
    </lineage>
</organism>
<comment type="caution">
    <text evidence="2">The sequence shown here is derived from an EMBL/GenBank/DDBJ whole genome shotgun (WGS) entry which is preliminary data.</text>
</comment>
<keyword evidence="3" id="KW-1185">Reference proteome</keyword>
<dbReference type="AlphaFoldDB" id="A0AAV7SRA2"/>
<gene>
    <name evidence="2" type="ORF">NDU88_006982</name>
</gene>
<feature type="compositionally biased region" description="Basic residues" evidence="1">
    <location>
        <begin position="46"/>
        <end position="65"/>
    </location>
</feature>
<evidence type="ECO:0000256" key="1">
    <source>
        <dbReference type="SAM" id="MobiDB-lite"/>
    </source>
</evidence>
<evidence type="ECO:0000313" key="2">
    <source>
        <dbReference type="EMBL" id="KAJ1166583.1"/>
    </source>
</evidence>
<dbReference type="Proteomes" id="UP001066276">
    <property type="component" value="Chromosome 4_2"/>
</dbReference>
<protein>
    <submittedName>
        <fullName evidence="2">Uncharacterized protein</fullName>
    </submittedName>
</protein>
<accession>A0AAV7SRA2</accession>
<reference evidence="2" key="1">
    <citation type="journal article" date="2022" name="bioRxiv">
        <title>Sequencing and chromosome-scale assembly of the giantPleurodeles waltlgenome.</title>
        <authorList>
            <person name="Brown T."/>
            <person name="Elewa A."/>
            <person name="Iarovenko S."/>
            <person name="Subramanian E."/>
            <person name="Araus A.J."/>
            <person name="Petzold A."/>
            <person name="Susuki M."/>
            <person name="Suzuki K.-i.T."/>
            <person name="Hayashi T."/>
            <person name="Toyoda A."/>
            <person name="Oliveira C."/>
            <person name="Osipova E."/>
            <person name="Leigh N.D."/>
            <person name="Simon A."/>
            <person name="Yun M.H."/>
        </authorList>
    </citation>
    <scope>NUCLEOTIDE SEQUENCE</scope>
    <source>
        <strain evidence="2">20211129_DDA</strain>
        <tissue evidence="2">Liver</tissue>
    </source>
</reference>
<name>A0AAV7SRA2_PLEWA</name>